<evidence type="ECO:0000313" key="2">
    <source>
        <dbReference type="EMBL" id="CCE62773.1"/>
    </source>
</evidence>
<dbReference type="eggNOG" id="ENOG502SFPX">
    <property type="taxonomic scope" value="Eukaryota"/>
</dbReference>
<feature type="signal peptide" evidence="1">
    <location>
        <begin position="1"/>
        <end position="20"/>
    </location>
</feature>
<dbReference type="GeneID" id="11534428"/>
<gene>
    <name evidence="2" type="primary">TPHA0D01320</name>
    <name evidence="2" type="ordered locus">TPHA_0D01320</name>
</gene>
<dbReference type="AlphaFoldDB" id="G8BSF2"/>
<name>G8BSF2_TETPH</name>
<dbReference type="KEGG" id="tpf:TPHA_0D01320"/>
<evidence type="ECO:0000313" key="3">
    <source>
        <dbReference type="Proteomes" id="UP000005666"/>
    </source>
</evidence>
<accession>G8BSF2</accession>
<protein>
    <submittedName>
        <fullName evidence="2">Uncharacterized protein</fullName>
    </submittedName>
</protein>
<evidence type="ECO:0000256" key="1">
    <source>
        <dbReference type="SAM" id="SignalP"/>
    </source>
</evidence>
<organism evidence="2 3">
    <name type="scientific">Tetrapisispora phaffii (strain ATCC 24235 / CBS 4417 / NBRC 1672 / NRRL Y-8282 / UCD 70-5)</name>
    <name type="common">Yeast</name>
    <name type="synonym">Fabospora phaffii</name>
    <dbReference type="NCBI Taxonomy" id="1071381"/>
    <lineage>
        <taxon>Eukaryota</taxon>
        <taxon>Fungi</taxon>
        <taxon>Dikarya</taxon>
        <taxon>Ascomycota</taxon>
        <taxon>Saccharomycotina</taxon>
        <taxon>Saccharomycetes</taxon>
        <taxon>Saccharomycetales</taxon>
        <taxon>Saccharomycetaceae</taxon>
        <taxon>Tetrapisispora</taxon>
    </lineage>
</organism>
<dbReference type="HOGENOM" id="CLU_1355342_0_0_1"/>
<reference evidence="2 3" key="1">
    <citation type="journal article" date="2011" name="Proc. Natl. Acad. Sci. U.S.A.">
        <title>Evolutionary erosion of yeast sex chromosomes by mating-type switching accidents.</title>
        <authorList>
            <person name="Gordon J.L."/>
            <person name="Armisen D."/>
            <person name="Proux-Wera E."/>
            <person name="Oheigeartaigh S.S."/>
            <person name="Byrne K.P."/>
            <person name="Wolfe K.H."/>
        </authorList>
    </citation>
    <scope>NUCLEOTIDE SEQUENCE [LARGE SCALE GENOMIC DNA]</scope>
    <source>
        <strain evidence="3">ATCC 24235 / CBS 4417 / NBRC 1672 / NRRL Y-8282 / UCD 70-5</strain>
    </source>
</reference>
<feature type="chain" id="PRO_5003508597" evidence="1">
    <location>
        <begin position="21"/>
        <end position="216"/>
    </location>
</feature>
<dbReference type="Proteomes" id="UP000005666">
    <property type="component" value="Chromosome 4"/>
</dbReference>
<dbReference type="EMBL" id="HE612859">
    <property type="protein sequence ID" value="CCE62773.1"/>
    <property type="molecule type" value="Genomic_DNA"/>
</dbReference>
<keyword evidence="3" id="KW-1185">Reference proteome</keyword>
<dbReference type="OMA" id="CAPVTEY"/>
<sequence>MQFQILHSLFLLVALTSAKGLYSNSTVDAVAEAADLAVSEEYSATTTTLSPSFSVVPSVVVSTYSDLTTTVQITNTIYNTVYYTINAISSSLSNAAGSAASTTSYGGGYTSTTVTSTMKVTVTLDAVEVANLNKELNAIENGYLSSYAASNVYYSNATTTADACAPVTEYVTITADPITNFVTVTPEPVTEYVTLTASGFNSTSVNGTASVNGTLY</sequence>
<proteinExistence type="predicted"/>
<dbReference type="RefSeq" id="XP_003685207.1">
    <property type="nucleotide sequence ID" value="XM_003685159.1"/>
</dbReference>
<keyword evidence="1" id="KW-0732">Signal</keyword>